<keyword evidence="2" id="KW-0472">Membrane</keyword>
<evidence type="ECO:0008006" key="5">
    <source>
        <dbReference type="Google" id="ProtNLM"/>
    </source>
</evidence>
<evidence type="ECO:0000256" key="1">
    <source>
        <dbReference type="SAM" id="MobiDB-lite"/>
    </source>
</evidence>
<keyword evidence="4" id="KW-1185">Reference proteome</keyword>
<keyword evidence="2" id="KW-0812">Transmembrane</keyword>
<comment type="caution">
    <text evidence="3">The sequence shown here is derived from an EMBL/GenBank/DDBJ whole genome shotgun (WGS) entry which is preliminary data.</text>
</comment>
<reference evidence="3" key="1">
    <citation type="journal article" date="2021" name="Nat. Commun.">
        <title>Genetic determinants of endophytism in the Arabidopsis root mycobiome.</title>
        <authorList>
            <person name="Mesny F."/>
            <person name="Miyauchi S."/>
            <person name="Thiergart T."/>
            <person name="Pickel B."/>
            <person name="Atanasova L."/>
            <person name="Karlsson M."/>
            <person name="Huettel B."/>
            <person name="Barry K.W."/>
            <person name="Haridas S."/>
            <person name="Chen C."/>
            <person name="Bauer D."/>
            <person name="Andreopoulos W."/>
            <person name="Pangilinan J."/>
            <person name="LaButti K."/>
            <person name="Riley R."/>
            <person name="Lipzen A."/>
            <person name="Clum A."/>
            <person name="Drula E."/>
            <person name="Henrissat B."/>
            <person name="Kohler A."/>
            <person name="Grigoriev I.V."/>
            <person name="Martin F.M."/>
            <person name="Hacquard S."/>
        </authorList>
    </citation>
    <scope>NUCLEOTIDE SEQUENCE</scope>
    <source>
        <strain evidence="3">MPI-CAGE-AT-0021</strain>
    </source>
</reference>
<proteinExistence type="predicted"/>
<dbReference type="AlphaFoldDB" id="A0A9P9FJS1"/>
<feature type="transmembrane region" description="Helical" evidence="2">
    <location>
        <begin position="35"/>
        <end position="54"/>
    </location>
</feature>
<organism evidence="3 4">
    <name type="scientific">Dactylonectria estremocensis</name>
    <dbReference type="NCBI Taxonomy" id="1079267"/>
    <lineage>
        <taxon>Eukaryota</taxon>
        <taxon>Fungi</taxon>
        <taxon>Dikarya</taxon>
        <taxon>Ascomycota</taxon>
        <taxon>Pezizomycotina</taxon>
        <taxon>Sordariomycetes</taxon>
        <taxon>Hypocreomycetidae</taxon>
        <taxon>Hypocreales</taxon>
        <taxon>Nectriaceae</taxon>
        <taxon>Dactylonectria</taxon>
    </lineage>
</organism>
<feature type="transmembrane region" description="Helical" evidence="2">
    <location>
        <begin position="63"/>
        <end position="80"/>
    </location>
</feature>
<name>A0A9P9FJS1_9HYPO</name>
<evidence type="ECO:0000256" key="2">
    <source>
        <dbReference type="SAM" id="Phobius"/>
    </source>
</evidence>
<evidence type="ECO:0000313" key="4">
    <source>
        <dbReference type="Proteomes" id="UP000717696"/>
    </source>
</evidence>
<feature type="region of interest" description="Disordered" evidence="1">
    <location>
        <begin position="1"/>
        <end position="22"/>
    </location>
</feature>
<sequence length="111" mass="12711">MKGMHDHEASESRETHEPLKSSVEPHFSNLNKLQLQLHSFAALCFTISSCLLSCSTLSCNTDVVFLFVFFWACSTFWRYMSHSLFSSLNDPDQLSRTTSAENQQQEHGFRS</sequence>
<feature type="compositionally biased region" description="Basic and acidic residues" evidence="1">
    <location>
        <begin position="1"/>
        <end position="19"/>
    </location>
</feature>
<keyword evidence="2" id="KW-1133">Transmembrane helix</keyword>
<accession>A0A9P9FJS1</accession>
<dbReference type="EMBL" id="JAGMUU010000001">
    <property type="protein sequence ID" value="KAH7162949.1"/>
    <property type="molecule type" value="Genomic_DNA"/>
</dbReference>
<gene>
    <name evidence="3" type="ORF">B0J13DRAFT_537361</name>
</gene>
<protein>
    <recommendedName>
        <fullName evidence="5">Transmembrane protein</fullName>
    </recommendedName>
</protein>
<dbReference type="Proteomes" id="UP000717696">
    <property type="component" value="Unassembled WGS sequence"/>
</dbReference>
<evidence type="ECO:0000313" key="3">
    <source>
        <dbReference type="EMBL" id="KAH7162949.1"/>
    </source>
</evidence>